<dbReference type="PROSITE" id="PS51186">
    <property type="entry name" value="GNAT"/>
    <property type="match status" value="1"/>
</dbReference>
<dbReference type="Gene3D" id="3.40.630.30">
    <property type="match status" value="1"/>
</dbReference>
<organism evidence="2 3">
    <name type="scientific">Psychrobacillus psychrotolerans</name>
    <dbReference type="NCBI Taxonomy" id="126156"/>
    <lineage>
        <taxon>Bacteria</taxon>
        <taxon>Bacillati</taxon>
        <taxon>Bacillota</taxon>
        <taxon>Bacilli</taxon>
        <taxon>Bacillales</taxon>
        <taxon>Bacillaceae</taxon>
        <taxon>Psychrobacillus</taxon>
    </lineage>
</organism>
<evidence type="ECO:0000313" key="2">
    <source>
        <dbReference type="EMBL" id="SFQ66746.1"/>
    </source>
</evidence>
<keyword evidence="3" id="KW-1185">Reference proteome</keyword>
<dbReference type="InterPro" id="IPR016181">
    <property type="entry name" value="Acyl_CoA_acyltransferase"/>
</dbReference>
<dbReference type="OrthoDB" id="511027at2"/>
<dbReference type="GO" id="GO:0016747">
    <property type="term" value="F:acyltransferase activity, transferring groups other than amino-acyl groups"/>
    <property type="evidence" value="ECO:0007669"/>
    <property type="project" value="InterPro"/>
</dbReference>
<sequence>MNLFNLIKKEREYWLVDQHKVSHIPNIDYLVAFDQLLTEWKEQKVAYLSLLMDEENEDWLLKRRFKKVSSIVEYTKTLQGPFKNTSDFQVDALSESQVTDSDFARLYDACRSGSANKNKLFSISQIMESLELELGTNWRDQCFIFSQNGRNYGISIPHIEQGTTEEGRMFYFGVVPEQREKGYGKIFHAISIELLKTLGAKIYVGSTDTGNVPMRRIFETNGCVLRDIKGIYRIDMKKVDELRR</sequence>
<evidence type="ECO:0000313" key="3">
    <source>
        <dbReference type="Proteomes" id="UP000198734"/>
    </source>
</evidence>
<name>A0A1I6ADE5_9BACI</name>
<dbReference type="STRING" id="126156.SAMN05421670_3304"/>
<dbReference type="RefSeq" id="WP_093537962.1">
    <property type="nucleotide sequence ID" value="NZ_FOXU01000007.1"/>
</dbReference>
<accession>A0A1I6ADE5</accession>
<protein>
    <recommendedName>
        <fullName evidence="1">N-acetyltransferase domain-containing protein</fullName>
    </recommendedName>
</protein>
<reference evidence="3" key="1">
    <citation type="submission" date="2016-10" db="EMBL/GenBank/DDBJ databases">
        <authorList>
            <person name="Varghese N."/>
            <person name="Submissions S."/>
        </authorList>
    </citation>
    <scope>NUCLEOTIDE SEQUENCE [LARGE SCALE GENOMIC DNA]</scope>
    <source>
        <strain evidence="3">DSM 11706</strain>
    </source>
</reference>
<proteinExistence type="predicted"/>
<dbReference type="InterPro" id="IPR000182">
    <property type="entry name" value="GNAT_dom"/>
</dbReference>
<dbReference type="AlphaFoldDB" id="A0A1I6ADE5"/>
<dbReference type="Proteomes" id="UP000198734">
    <property type="component" value="Unassembled WGS sequence"/>
</dbReference>
<dbReference type="EMBL" id="FOXU01000007">
    <property type="protein sequence ID" value="SFQ66746.1"/>
    <property type="molecule type" value="Genomic_DNA"/>
</dbReference>
<feature type="domain" description="N-acetyltransferase" evidence="1">
    <location>
        <begin position="93"/>
        <end position="241"/>
    </location>
</feature>
<evidence type="ECO:0000259" key="1">
    <source>
        <dbReference type="PROSITE" id="PS51186"/>
    </source>
</evidence>
<gene>
    <name evidence="2" type="ORF">SAMN05421670_3304</name>
</gene>
<dbReference type="SUPFAM" id="SSF55729">
    <property type="entry name" value="Acyl-CoA N-acyltransferases (Nat)"/>
    <property type="match status" value="1"/>
</dbReference>